<feature type="domain" description="HTH myb-type" evidence="8">
    <location>
        <begin position="37"/>
        <end position="75"/>
    </location>
</feature>
<feature type="region of interest" description="Disordered" evidence="6">
    <location>
        <begin position="1"/>
        <end position="49"/>
    </location>
</feature>
<organism evidence="9 10">
    <name type="scientific">Brassica carinata</name>
    <name type="common">Ethiopian mustard</name>
    <name type="synonym">Abyssinian cabbage</name>
    <dbReference type="NCBI Taxonomy" id="52824"/>
    <lineage>
        <taxon>Eukaryota</taxon>
        <taxon>Viridiplantae</taxon>
        <taxon>Streptophyta</taxon>
        <taxon>Embryophyta</taxon>
        <taxon>Tracheophyta</taxon>
        <taxon>Spermatophyta</taxon>
        <taxon>Magnoliopsida</taxon>
        <taxon>eudicotyledons</taxon>
        <taxon>Gunneridae</taxon>
        <taxon>Pentapetalae</taxon>
        <taxon>rosids</taxon>
        <taxon>malvids</taxon>
        <taxon>Brassicales</taxon>
        <taxon>Brassicaceae</taxon>
        <taxon>Brassiceae</taxon>
        <taxon>Brassica</taxon>
    </lineage>
</organism>
<dbReference type="AlphaFoldDB" id="A0A8X7UE29"/>
<evidence type="ECO:0000259" key="7">
    <source>
        <dbReference type="PROSITE" id="PS51293"/>
    </source>
</evidence>
<protein>
    <submittedName>
        <fullName evidence="9">Uncharacterized protein</fullName>
    </submittedName>
</protein>
<dbReference type="InterPro" id="IPR001005">
    <property type="entry name" value="SANT/Myb"/>
</dbReference>
<dbReference type="PROSITE" id="PS51294">
    <property type="entry name" value="HTH_MYB"/>
    <property type="match status" value="1"/>
</dbReference>
<dbReference type="OrthoDB" id="118550at2759"/>
<dbReference type="NCBIfam" id="TIGR01557">
    <property type="entry name" value="myb_SHAQKYF"/>
    <property type="match status" value="1"/>
</dbReference>
<feature type="domain" description="SANT" evidence="7">
    <location>
        <begin position="40"/>
        <end position="76"/>
    </location>
</feature>
<feature type="compositionally biased region" description="Low complexity" evidence="6">
    <location>
        <begin position="9"/>
        <end position="26"/>
    </location>
</feature>
<evidence type="ECO:0000256" key="5">
    <source>
        <dbReference type="ARBA" id="ARBA00023242"/>
    </source>
</evidence>
<keyword evidence="5" id="KW-0539">Nucleus</keyword>
<dbReference type="Proteomes" id="UP000886595">
    <property type="component" value="Unassembled WGS sequence"/>
</dbReference>
<dbReference type="Pfam" id="PF24904">
    <property type="entry name" value="RVE6"/>
    <property type="match status" value="1"/>
</dbReference>
<evidence type="ECO:0000313" key="10">
    <source>
        <dbReference type="Proteomes" id="UP000886595"/>
    </source>
</evidence>
<keyword evidence="2" id="KW-0805">Transcription regulation</keyword>
<dbReference type="SMART" id="SM00717">
    <property type="entry name" value="SANT"/>
    <property type="match status" value="1"/>
</dbReference>
<dbReference type="InterPro" id="IPR017884">
    <property type="entry name" value="SANT_dom"/>
</dbReference>
<comment type="subcellular location">
    <subcellularLocation>
        <location evidence="1">Nucleus</location>
    </subcellularLocation>
</comment>
<dbReference type="PROSITE" id="PS51293">
    <property type="entry name" value="SANT"/>
    <property type="match status" value="1"/>
</dbReference>
<dbReference type="InterPro" id="IPR009057">
    <property type="entry name" value="Homeodomain-like_sf"/>
</dbReference>
<dbReference type="SUPFAM" id="SSF46689">
    <property type="entry name" value="Homeodomain-like"/>
    <property type="match status" value="1"/>
</dbReference>
<evidence type="ECO:0000256" key="2">
    <source>
        <dbReference type="ARBA" id="ARBA00023015"/>
    </source>
</evidence>
<dbReference type="GO" id="GO:0010468">
    <property type="term" value="P:regulation of gene expression"/>
    <property type="evidence" value="ECO:0007669"/>
    <property type="project" value="UniProtKB-ARBA"/>
</dbReference>
<evidence type="ECO:0000259" key="8">
    <source>
        <dbReference type="PROSITE" id="PS51294"/>
    </source>
</evidence>
<dbReference type="GO" id="GO:0003677">
    <property type="term" value="F:DNA binding"/>
    <property type="evidence" value="ECO:0007669"/>
    <property type="project" value="UniProtKB-KW"/>
</dbReference>
<proteinExistence type="predicted"/>
<evidence type="ECO:0000256" key="4">
    <source>
        <dbReference type="ARBA" id="ARBA00023163"/>
    </source>
</evidence>
<dbReference type="EMBL" id="JAAMPC010000013">
    <property type="protein sequence ID" value="KAG2272601.1"/>
    <property type="molecule type" value="Genomic_DNA"/>
</dbReference>
<evidence type="ECO:0000313" key="9">
    <source>
        <dbReference type="EMBL" id="KAG2272601.1"/>
    </source>
</evidence>
<keyword evidence="3" id="KW-0238">DNA-binding</keyword>
<keyword evidence="10" id="KW-1185">Reference proteome</keyword>
<dbReference type="CDD" id="cd00167">
    <property type="entry name" value="SANT"/>
    <property type="match status" value="1"/>
</dbReference>
<dbReference type="InterPro" id="IPR006447">
    <property type="entry name" value="Myb_dom_plants"/>
</dbReference>
<dbReference type="Pfam" id="PF00249">
    <property type="entry name" value="Myb_DNA-binding"/>
    <property type="match status" value="1"/>
</dbReference>
<sequence length="332" mass="36262">MSSSPSGNPTSAETPPPSSSTSADAEGSSKKVRKPYTITKSRESWTEEEHDKFLEALQLFDRDWKKIEDFVGSKTVIQKNGTLAHVPPPRPKRKAAHPYPQKASKNGSIRDGSIQFPLPEFLNPFCSTAQMQLQVSTSFTSRNSDMAGGYTSWDDVSMMLNRVISPRQELVTLPGAEGMLFSLIGLHVRTFHVLITAYNATDSDDIGSKGLLDVISPSTSGMGSSSRPVSGSEFIVQQPPVLQAVPDFAEVYNFIGSVFDPEKRGHVEKLKEMDPVNFETVLLLMRNLTVNLSNPDLESSRNVLSSDEVNTEIPSVTTGSFVPNSTSDKSDS</sequence>
<evidence type="ECO:0000256" key="3">
    <source>
        <dbReference type="ARBA" id="ARBA00023125"/>
    </source>
</evidence>
<feature type="region of interest" description="Disordered" evidence="6">
    <location>
        <begin position="81"/>
        <end position="109"/>
    </location>
</feature>
<evidence type="ECO:0000256" key="1">
    <source>
        <dbReference type="ARBA" id="ARBA00004123"/>
    </source>
</evidence>
<feature type="region of interest" description="Disordered" evidence="6">
    <location>
        <begin position="296"/>
        <end position="332"/>
    </location>
</feature>
<dbReference type="PANTHER" id="PTHR12802">
    <property type="entry name" value="SWI/SNF COMPLEX-RELATED"/>
    <property type="match status" value="1"/>
</dbReference>
<accession>A0A8X7UE29</accession>
<dbReference type="InterPro" id="IPR017930">
    <property type="entry name" value="Myb_dom"/>
</dbReference>
<gene>
    <name evidence="9" type="ORF">Bca52824_067156</name>
</gene>
<comment type="caution">
    <text evidence="9">The sequence shown here is derived from an EMBL/GenBank/DDBJ whole genome shotgun (WGS) entry which is preliminary data.</text>
</comment>
<dbReference type="PANTHER" id="PTHR12802:SF160">
    <property type="entry name" value="(RAPE) HYPOTHETICAL PROTEIN"/>
    <property type="match status" value="1"/>
</dbReference>
<evidence type="ECO:0000256" key="6">
    <source>
        <dbReference type="SAM" id="MobiDB-lite"/>
    </source>
</evidence>
<name>A0A8X7UE29_BRACI</name>
<dbReference type="Gene3D" id="1.10.10.60">
    <property type="entry name" value="Homeodomain-like"/>
    <property type="match status" value="1"/>
</dbReference>
<keyword evidence="4" id="KW-0804">Transcription</keyword>
<feature type="compositionally biased region" description="Basic and acidic residues" evidence="6">
    <location>
        <begin position="40"/>
        <end position="49"/>
    </location>
</feature>
<dbReference type="GO" id="GO:0005634">
    <property type="term" value="C:nucleus"/>
    <property type="evidence" value="ECO:0007669"/>
    <property type="project" value="UniProtKB-SubCell"/>
</dbReference>
<reference evidence="9 10" key="1">
    <citation type="submission" date="2020-02" db="EMBL/GenBank/DDBJ databases">
        <authorList>
            <person name="Ma Q."/>
            <person name="Huang Y."/>
            <person name="Song X."/>
            <person name="Pei D."/>
        </authorList>
    </citation>
    <scope>NUCLEOTIDE SEQUENCE [LARGE SCALE GENOMIC DNA]</scope>
    <source>
        <strain evidence="9">Sxm20200214</strain>
        <tissue evidence="9">Leaf</tissue>
    </source>
</reference>